<keyword evidence="3" id="KW-1185">Reference proteome</keyword>
<comment type="caution">
    <text evidence="2">The sequence shown here is derived from an EMBL/GenBank/DDBJ whole genome shotgun (WGS) entry which is preliminary data.</text>
</comment>
<gene>
    <name evidence="2" type="ORF">C5L30_000271</name>
</gene>
<keyword evidence="1" id="KW-1133">Transmembrane helix</keyword>
<evidence type="ECO:0000256" key="1">
    <source>
        <dbReference type="SAM" id="Phobius"/>
    </source>
</evidence>
<evidence type="ECO:0000313" key="2">
    <source>
        <dbReference type="EMBL" id="TDG74555.1"/>
    </source>
</evidence>
<protein>
    <submittedName>
        <fullName evidence="2">Uncharacterized protein</fullName>
    </submittedName>
</protein>
<keyword evidence="1" id="KW-0472">Membrane</keyword>
<dbReference type="AlphaFoldDB" id="A0A4R5NIZ0"/>
<name>A0A4R5NIZ0_9LACO</name>
<organism evidence="2 3">
    <name type="scientific">Companilactobacillus farciminis</name>
    <dbReference type="NCBI Taxonomy" id="1612"/>
    <lineage>
        <taxon>Bacteria</taxon>
        <taxon>Bacillati</taxon>
        <taxon>Bacillota</taxon>
        <taxon>Bacilli</taxon>
        <taxon>Lactobacillales</taxon>
        <taxon>Lactobacillaceae</taxon>
        <taxon>Companilactobacillus</taxon>
    </lineage>
</organism>
<reference evidence="2 3" key="1">
    <citation type="journal article" date="2019" name="Appl. Microbiol. Biotechnol.">
        <title>Uncovering carbohydrate metabolism through a genotype-phenotype association study of 56 lactic acid bacteria genomes.</title>
        <authorList>
            <person name="Buron-Moles G."/>
            <person name="Chailyan A."/>
            <person name="Dolejs I."/>
            <person name="Forster J."/>
            <person name="Miks M.H."/>
        </authorList>
    </citation>
    <scope>NUCLEOTIDE SEQUENCE [LARGE SCALE GENOMIC DNA]</scope>
    <source>
        <strain evidence="2 3">ATCC 29644</strain>
    </source>
</reference>
<evidence type="ECO:0000313" key="3">
    <source>
        <dbReference type="Proteomes" id="UP000295257"/>
    </source>
</evidence>
<feature type="transmembrane region" description="Helical" evidence="1">
    <location>
        <begin position="6"/>
        <end position="24"/>
    </location>
</feature>
<accession>A0A4R5NIZ0</accession>
<dbReference type="RefSeq" id="WP_010019238.1">
    <property type="nucleotide sequence ID" value="NZ_PUFN01000004.1"/>
</dbReference>
<sequence length="41" mass="4963">MRSIPVPTIIWLPILVWFVTYQLTKTGGLKNWLKKYTDFYM</sequence>
<proteinExistence type="predicted"/>
<dbReference type="EMBL" id="PUFN01000004">
    <property type="protein sequence ID" value="TDG74555.1"/>
    <property type="molecule type" value="Genomic_DNA"/>
</dbReference>
<keyword evidence="1" id="KW-0812">Transmembrane</keyword>
<dbReference type="Proteomes" id="UP000295257">
    <property type="component" value="Unassembled WGS sequence"/>
</dbReference>